<dbReference type="PANTHER" id="PTHR30327:SF1">
    <property type="entry name" value="UPF0301 PROTEIN YQGE"/>
    <property type="match status" value="1"/>
</dbReference>
<accession>A0A382X0D7</accession>
<dbReference type="GO" id="GO:0005829">
    <property type="term" value="C:cytosol"/>
    <property type="evidence" value="ECO:0007669"/>
    <property type="project" value="TreeGrafter"/>
</dbReference>
<evidence type="ECO:0000256" key="1">
    <source>
        <dbReference type="SAM" id="MobiDB-lite"/>
    </source>
</evidence>
<reference evidence="2" key="1">
    <citation type="submission" date="2018-05" db="EMBL/GenBank/DDBJ databases">
        <authorList>
            <person name="Lanie J.A."/>
            <person name="Ng W.-L."/>
            <person name="Kazmierczak K.M."/>
            <person name="Andrzejewski T.M."/>
            <person name="Davidsen T.M."/>
            <person name="Wayne K.J."/>
            <person name="Tettelin H."/>
            <person name="Glass J.I."/>
            <person name="Rusch D."/>
            <person name="Podicherti R."/>
            <person name="Tsui H.-C.T."/>
            <person name="Winkler M.E."/>
        </authorList>
    </citation>
    <scope>NUCLEOTIDE SEQUENCE</scope>
</reference>
<evidence type="ECO:0000313" key="2">
    <source>
        <dbReference type="EMBL" id="SVD64667.1"/>
    </source>
</evidence>
<organism evidence="2">
    <name type="scientific">marine metagenome</name>
    <dbReference type="NCBI Taxonomy" id="408172"/>
    <lineage>
        <taxon>unclassified sequences</taxon>
        <taxon>metagenomes</taxon>
        <taxon>ecological metagenomes</taxon>
    </lineage>
</organism>
<protein>
    <submittedName>
        <fullName evidence="2">Uncharacterized protein</fullName>
    </submittedName>
</protein>
<dbReference type="Pfam" id="PF02622">
    <property type="entry name" value="DUF179"/>
    <property type="match status" value="1"/>
</dbReference>
<name>A0A382X0D7_9ZZZZ</name>
<dbReference type="InterPro" id="IPR003774">
    <property type="entry name" value="AlgH-like"/>
</dbReference>
<proteinExistence type="predicted"/>
<sequence>MDQFKLPRDAPPPVAKQPVFSGGPVHTELGLVLHEASDDWQSTMTVGDRLGLTSSRDVLESISNGGGPETCLMALGYAGWGAGQLDQEMQQNAWLSVAADHRILFDVAPEARWSQAAQQIGIDLTRLARDAGHA</sequence>
<dbReference type="EMBL" id="UINC01164035">
    <property type="protein sequence ID" value="SVD64667.1"/>
    <property type="molecule type" value="Genomic_DNA"/>
</dbReference>
<dbReference type="SUPFAM" id="SSF143456">
    <property type="entry name" value="VC0467-like"/>
    <property type="match status" value="1"/>
</dbReference>
<dbReference type="Gene3D" id="3.40.1740.10">
    <property type="entry name" value="VC0467-like"/>
    <property type="match status" value="1"/>
</dbReference>
<feature type="region of interest" description="Disordered" evidence="1">
    <location>
        <begin position="1"/>
        <end position="22"/>
    </location>
</feature>
<dbReference type="AlphaFoldDB" id="A0A382X0D7"/>
<dbReference type="PANTHER" id="PTHR30327">
    <property type="entry name" value="UNCHARACTERIZED PROTEIN YQGE"/>
    <property type="match status" value="1"/>
</dbReference>
<gene>
    <name evidence="2" type="ORF">METZ01_LOCUS417521</name>
</gene>